<organism evidence="2 3">
    <name type="scientific">Spirosoma terrae</name>
    <dbReference type="NCBI Taxonomy" id="1968276"/>
    <lineage>
        <taxon>Bacteria</taxon>
        <taxon>Pseudomonadati</taxon>
        <taxon>Bacteroidota</taxon>
        <taxon>Cytophagia</taxon>
        <taxon>Cytophagales</taxon>
        <taxon>Cytophagaceae</taxon>
        <taxon>Spirosoma</taxon>
    </lineage>
</organism>
<name>A0A6L9LDV4_9BACT</name>
<reference evidence="2 3" key="1">
    <citation type="submission" date="2020-02" db="EMBL/GenBank/DDBJ databases">
        <title>Draft genome sequence of two Spirosoma agri KCTC 52727 and Spirosoma terrae KCTC 52035.</title>
        <authorList>
            <person name="Rojas J."/>
            <person name="Ambika Manirajan B."/>
            <person name="Suarez C."/>
            <person name="Ratering S."/>
            <person name="Schnell S."/>
        </authorList>
    </citation>
    <scope>NUCLEOTIDE SEQUENCE [LARGE SCALE GENOMIC DNA]</scope>
    <source>
        <strain evidence="2 3">KCTC 52035</strain>
    </source>
</reference>
<keyword evidence="1" id="KW-1133">Transmembrane helix</keyword>
<proteinExistence type="predicted"/>
<keyword evidence="3" id="KW-1185">Reference proteome</keyword>
<dbReference type="EMBL" id="JAAFZH010000020">
    <property type="protein sequence ID" value="NDU98725.1"/>
    <property type="molecule type" value="Genomic_DNA"/>
</dbReference>
<evidence type="ECO:0000313" key="2">
    <source>
        <dbReference type="EMBL" id="NDU98725.1"/>
    </source>
</evidence>
<dbReference type="AlphaFoldDB" id="A0A6L9LDV4"/>
<dbReference type="RefSeq" id="WP_163954862.1">
    <property type="nucleotide sequence ID" value="NZ_JAAFZH010000020.1"/>
</dbReference>
<keyword evidence="1" id="KW-0812">Transmembrane</keyword>
<gene>
    <name evidence="2" type="ORF">GK108_27825</name>
</gene>
<evidence type="ECO:0000313" key="3">
    <source>
        <dbReference type="Proteomes" id="UP000474175"/>
    </source>
</evidence>
<feature type="transmembrane region" description="Helical" evidence="1">
    <location>
        <begin position="30"/>
        <end position="47"/>
    </location>
</feature>
<dbReference type="Proteomes" id="UP000474175">
    <property type="component" value="Unassembled WGS sequence"/>
</dbReference>
<evidence type="ECO:0000256" key="1">
    <source>
        <dbReference type="SAM" id="Phobius"/>
    </source>
</evidence>
<keyword evidence="1" id="KW-0472">Membrane</keyword>
<feature type="transmembrane region" description="Helical" evidence="1">
    <location>
        <begin position="53"/>
        <end position="72"/>
    </location>
</feature>
<comment type="caution">
    <text evidence="2">The sequence shown here is derived from an EMBL/GenBank/DDBJ whole genome shotgun (WGS) entry which is preliminary data.</text>
</comment>
<protein>
    <submittedName>
        <fullName evidence="2">YcxB family protein</fullName>
    </submittedName>
</protein>
<sequence>MIVKTKKYALDQKTYINIALRQWIRDNWKWAFVPLGLIILNVVLNLTKVYPNYWIYIVIVLLTILYVLFWAIQITGIAQMEQSKALFQKYIYEIDSRQILMRINVKEGGILKWDQISDLIKDKEAYILFLNNAEALKNVQASWFAKTVTKGLAKAQFIYLPYSIFNSEHDLKFMDAMLRRKGLLPETAPAEPVKVK</sequence>
<accession>A0A6L9LDV4</accession>